<keyword evidence="5 7" id="KW-0472">Membrane</keyword>
<evidence type="ECO:0000313" key="8">
    <source>
        <dbReference type="EMBL" id="RLL46547.1"/>
    </source>
</evidence>
<accession>A0A498DC53</accession>
<reference evidence="8 9" key="1">
    <citation type="submission" date="2018-10" db="EMBL/GenBank/DDBJ databases">
        <title>Oceanobacillus sp. YLB-02 draft genome.</title>
        <authorList>
            <person name="Yu L."/>
        </authorList>
    </citation>
    <scope>NUCLEOTIDE SEQUENCE [LARGE SCALE GENOMIC DNA]</scope>
    <source>
        <strain evidence="8 9">YLB-02</strain>
    </source>
</reference>
<comment type="subcellular location">
    <subcellularLocation>
        <location evidence="1 6">Cell membrane</location>
        <topology evidence="1 6">Multi-pass membrane protein</topology>
    </subcellularLocation>
</comment>
<dbReference type="Pfam" id="PF00893">
    <property type="entry name" value="Multi_Drug_Res"/>
    <property type="match status" value="1"/>
</dbReference>
<gene>
    <name evidence="8" type="ORF">D8M04_04890</name>
</gene>
<proteinExistence type="inferred from homology"/>
<evidence type="ECO:0000256" key="1">
    <source>
        <dbReference type="ARBA" id="ARBA00004651"/>
    </source>
</evidence>
<feature type="transmembrane region" description="Helical" evidence="7">
    <location>
        <begin position="83"/>
        <end position="102"/>
    </location>
</feature>
<dbReference type="Gene3D" id="1.10.3730.20">
    <property type="match status" value="1"/>
</dbReference>
<comment type="similarity">
    <text evidence="6">Belongs to the drug/metabolite transporter (DMT) superfamily. Small multidrug resistance (SMR) (TC 2.A.7.1) family.</text>
</comment>
<evidence type="ECO:0000256" key="5">
    <source>
        <dbReference type="ARBA" id="ARBA00023136"/>
    </source>
</evidence>
<dbReference type="InterPro" id="IPR000390">
    <property type="entry name" value="Small_drug/metabolite_transptr"/>
</dbReference>
<evidence type="ECO:0000256" key="2">
    <source>
        <dbReference type="ARBA" id="ARBA00022475"/>
    </source>
</evidence>
<name>A0A498DC53_9BACI</name>
<dbReference type="SUPFAM" id="SSF103481">
    <property type="entry name" value="Multidrug resistance efflux transporter EmrE"/>
    <property type="match status" value="1"/>
</dbReference>
<dbReference type="Proteomes" id="UP000270219">
    <property type="component" value="Unassembled WGS sequence"/>
</dbReference>
<dbReference type="PANTHER" id="PTHR30561">
    <property type="entry name" value="SMR FAMILY PROTON-DEPENDENT DRUG EFFLUX TRANSPORTER SUGE"/>
    <property type="match status" value="1"/>
</dbReference>
<keyword evidence="2" id="KW-1003">Cell membrane</keyword>
<dbReference type="InterPro" id="IPR037185">
    <property type="entry name" value="EmrE-like"/>
</dbReference>
<evidence type="ECO:0000256" key="6">
    <source>
        <dbReference type="RuleBase" id="RU003942"/>
    </source>
</evidence>
<keyword evidence="9" id="KW-1185">Reference proteome</keyword>
<dbReference type="GO" id="GO:0022857">
    <property type="term" value="F:transmembrane transporter activity"/>
    <property type="evidence" value="ECO:0007669"/>
    <property type="project" value="InterPro"/>
</dbReference>
<feature type="transmembrane region" description="Helical" evidence="7">
    <location>
        <begin position="58"/>
        <end position="77"/>
    </location>
</feature>
<evidence type="ECO:0000313" key="9">
    <source>
        <dbReference type="Proteomes" id="UP000270219"/>
    </source>
</evidence>
<feature type="transmembrane region" description="Helical" evidence="7">
    <location>
        <begin position="5"/>
        <end position="22"/>
    </location>
</feature>
<sequence>MNKDWSIVFLAGLFEIGWVTGLNHSYNWWTWALTLIAIYASMHLLIIGSERLPVGTTYAVFAGMGTAGTVVMEIFVFGEAFQLEKIVLILILLCGVIGLKLITPNEEQEGGDA</sequence>
<dbReference type="PANTHER" id="PTHR30561:SF7">
    <property type="entry name" value="GUANIDINIUM EFFLUX SYSTEM SUBUNIT GDNC-RELATED"/>
    <property type="match status" value="1"/>
</dbReference>
<dbReference type="OrthoDB" id="2168659at2"/>
<comment type="caution">
    <text evidence="8">The sequence shown here is derived from an EMBL/GenBank/DDBJ whole genome shotgun (WGS) entry which is preliminary data.</text>
</comment>
<feature type="transmembrane region" description="Helical" evidence="7">
    <location>
        <begin position="28"/>
        <end position="46"/>
    </location>
</feature>
<keyword evidence="3 6" id="KW-0812">Transmembrane</keyword>
<keyword evidence="4 7" id="KW-1133">Transmembrane helix</keyword>
<dbReference type="GO" id="GO:0005886">
    <property type="term" value="C:plasma membrane"/>
    <property type="evidence" value="ECO:0007669"/>
    <property type="project" value="UniProtKB-SubCell"/>
</dbReference>
<dbReference type="EMBL" id="RCHR01000002">
    <property type="protein sequence ID" value="RLL46547.1"/>
    <property type="molecule type" value="Genomic_DNA"/>
</dbReference>
<dbReference type="InterPro" id="IPR045324">
    <property type="entry name" value="Small_multidrug_res"/>
</dbReference>
<evidence type="ECO:0000256" key="3">
    <source>
        <dbReference type="ARBA" id="ARBA00022692"/>
    </source>
</evidence>
<protein>
    <submittedName>
        <fullName evidence="8">QacE family quaternary ammonium compound efflux SMR transporter</fullName>
    </submittedName>
</protein>
<dbReference type="AlphaFoldDB" id="A0A498DC53"/>
<organism evidence="8 9">
    <name type="scientific">Oceanobacillus piezotolerans</name>
    <dbReference type="NCBI Taxonomy" id="2448030"/>
    <lineage>
        <taxon>Bacteria</taxon>
        <taxon>Bacillati</taxon>
        <taxon>Bacillota</taxon>
        <taxon>Bacilli</taxon>
        <taxon>Bacillales</taxon>
        <taxon>Bacillaceae</taxon>
        <taxon>Oceanobacillus</taxon>
    </lineage>
</organism>
<evidence type="ECO:0000256" key="4">
    <source>
        <dbReference type="ARBA" id="ARBA00022989"/>
    </source>
</evidence>
<evidence type="ECO:0000256" key="7">
    <source>
        <dbReference type="SAM" id="Phobius"/>
    </source>
</evidence>
<dbReference type="RefSeq" id="WP_121521798.1">
    <property type="nucleotide sequence ID" value="NZ_RCHR01000002.1"/>
</dbReference>